<keyword evidence="2 9" id="KW-0150">Chloroplast</keyword>
<gene>
    <name evidence="9" type="primary">ycf46</name>
</gene>
<feature type="domain" description="AAA+ ATPase" evidence="8">
    <location>
        <begin position="256"/>
        <end position="391"/>
    </location>
</feature>
<dbReference type="Gene3D" id="3.40.50.300">
    <property type="entry name" value="P-loop containing nucleotide triphosphate hydrolases"/>
    <property type="match status" value="1"/>
</dbReference>
<dbReference type="Pfam" id="PF17862">
    <property type="entry name" value="AAA_lid_3"/>
    <property type="match status" value="1"/>
</dbReference>
<keyword evidence="4" id="KW-0547">Nucleotide-binding</keyword>
<comment type="similarity">
    <text evidence="6">Belongs to the AAA ATPase family. Highly divergent.</text>
</comment>
<dbReference type="EMBL" id="KY083067">
    <property type="protein sequence ID" value="ARX95987.1"/>
    <property type="molecule type" value="Genomic_DNA"/>
</dbReference>
<dbReference type="InterPro" id="IPR027417">
    <property type="entry name" value="P-loop_NTPase"/>
</dbReference>
<dbReference type="GO" id="GO:0016887">
    <property type="term" value="F:ATP hydrolysis activity"/>
    <property type="evidence" value="ECO:0007669"/>
    <property type="project" value="InterPro"/>
</dbReference>
<comment type="subcellular location">
    <subcellularLocation>
        <location evidence="1">Plastid</location>
        <location evidence="1">Chloroplast</location>
    </subcellularLocation>
</comment>
<proteinExistence type="inferred from homology"/>
<dbReference type="SMART" id="SM00382">
    <property type="entry name" value="AAA"/>
    <property type="match status" value="1"/>
</dbReference>
<dbReference type="GeneID" id="33366872"/>
<dbReference type="InterPro" id="IPR052381">
    <property type="entry name" value="AAA_domain_protein"/>
</dbReference>
<evidence type="ECO:0000256" key="7">
    <source>
        <dbReference type="ARBA" id="ARBA00040480"/>
    </source>
</evidence>
<dbReference type="InterPro" id="IPR041569">
    <property type="entry name" value="AAA_lid_3"/>
</dbReference>
<evidence type="ECO:0000256" key="4">
    <source>
        <dbReference type="ARBA" id="ARBA00022741"/>
    </source>
</evidence>
<dbReference type="Gene3D" id="1.10.8.60">
    <property type="match status" value="1"/>
</dbReference>
<dbReference type="GO" id="GO:0009507">
    <property type="term" value="C:chloroplast"/>
    <property type="evidence" value="ECO:0007669"/>
    <property type="project" value="UniProtKB-SubCell"/>
</dbReference>
<evidence type="ECO:0000256" key="6">
    <source>
        <dbReference type="ARBA" id="ARBA00038088"/>
    </source>
</evidence>
<dbReference type="CDD" id="cd19507">
    <property type="entry name" value="RecA-like_Ycf46-like"/>
    <property type="match status" value="1"/>
</dbReference>
<accession>A0A1Z1XB25</accession>
<dbReference type="RefSeq" id="YP_009402629.1">
    <property type="nucleotide sequence ID" value="NC_035350.1"/>
</dbReference>
<evidence type="ECO:0000256" key="5">
    <source>
        <dbReference type="ARBA" id="ARBA00022840"/>
    </source>
</evidence>
<evidence type="ECO:0000259" key="8">
    <source>
        <dbReference type="SMART" id="SM00382"/>
    </source>
</evidence>
<dbReference type="SUPFAM" id="SSF52540">
    <property type="entry name" value="P-loop containing nucleoside triphosphate hydrolases"/>
    <property type="match status" value="2"/>
</dbReference>
<evidence type="ECO:0000256" key="2">
    <source>
        <dbReference type="ARBA" id="ARBA00022528"/>
    </source>
</evidence>
<keyword evidence="3 9" id="KW-0934">Plastid</keyword>
<evidence type="ECO:0000313" key="9">
    <source>
        <dbReference type="EMBL" id="ARX95987.1"/>
    </source>
</evidence>
<dbReference type="AlphaFoldDB" id="A0A1Z1XB25"/>
<name>A0A1Z1XB25_9RHOD</name>
<reference evidence="9" key="1">
    <citation type="submission" date="2016-11" db="EMBL/GenBank/DDBJ databases">
        <title>Chloroplast genome of compsopogon caeruleus.</title>
        <authorList>
            <person name="Nan F."/>
        </authorList>
    </citation>
    <scope>NUCLEOTIDE SEQUENCE</scope>
</reference>
<dbReference type="InterPro" id="IPR003959">
    <property type="entry name" value="ATPase_AAA_core"/>
</dbReference>
<dbReference type="PANTHER" id="PTHR42960:SF1">
    <property type="entry name" value="YCF46 PROTEIN"/>
    <property type="match status" value="1"/>
</dbReference>
<evidence type="ECO:0000256" key="3">
    <source>
        <dbReference type="ARBA" id="ARBA00022640"/>
    </source>
</evidence>
<dbReference type="Pfam" id="PF00004">
    <property type="entry name" value="AAA"/>
    <property type="match status" value="1"/>
</dbReference>
<dbReference type="InterPro" id="IPR003593">
    <property type="entry name" value="AAA+_ATPase"/>
</dbReference>
<dbReference type="GO" id="GO:0005524">
    <property type="term" value="F:ATP binding"/>
    <property type="evidence" value="ECO:0007669"/>
    <property type="project" value="UniProtKB-KW"/>
</dbReference>
<dbReference type="PANTHER" id="PTHR42960">
    <property type="entry name" value="YCF46 PROTEIN"/>
    <property type="match status" value="1"/>
</dbReference>
<evidence type="ECO:0000256" key="1">
    <source>
        <dbReference type="ARBA" id="ARBA00004229"/>
    </source>
</evidence>
<geneLocation type="chloroplast" evidence="9"/>
<organism evidence="9">
    <name type="scientific">Compsopogon caeruleus</name>
    <dbReference type="NCBI Taxonomy" id="31354"/>
    <lineage>
        <taxon>Eukaryota</taxon>
        <taxon>Rhodophyta</taxon>
        <taxon>Compsopogonophyceae</taxon>
        <taxon>Compsopogonales</taxon>
        <taxon>Compsopogonaceae</taxon>
        <taxon>Compsopogon</taxon>
    </lineage>
</organism>
<protein>
    <recommendedName>
        <fullName evidence="7">Uncharacterized AAA domain-containing protein ycf46</fullName>
    </recommendedName>
</protein>
<sequence>MNFIQEFELLLKSKYPIIYINTSEEDRLEYIITQFITKKFNFNILYWDFVEGFSGNPNYNTLAIRNPSSALDIIKDLLGPYIIVLRDYNLFFSDNAILRKLRNLVVHLKNASVTLVITSCEIKVPIFLTEIITILKFPLPNEYEIKQEILKICSFSNQTYPIEILNNLVRVCKGLSLDRIRQVLCKVYVKYGCINNVCLDFILNEKKQVISETQILEFLENDLSLSDIGGLSELKNWLFLRSNSFSDQALLYGLPYPKGLLLTGVQGTGKSMIAKAIANDWQLPLLRLDIGKLFGGVIGESEFRIRRMIEITESLSPCILWIDEIDKGFGGIGTTNDSGTTSRVFATFITWLSEKTSPIFIIATANNIHYLPPELLRKGRFDEVFFIGLPSLQEREEIFQLHLSKVRSATWFSYDIKYLSKLCDSFSGAEIKQAIIDAMYIAFNEKRDFNTQDIIIAIKNIIPLGQSHKKELDSIQNWAATGRIRRAS</sequence>
<keyword evidence="5" id="KW-0067">ATP-binding</keyword>